<dbReference type="PANTHER" id="PTHR40469">
    <property type="entry name" value="SECRETED GLYCOSYL HYDROLASE"/>
    <property type="match status" value="1"/>
</dbReference>
<gene>
    <name evidence="3" type="ORF">CKA38_09565</name>
</gene>
<dbReference type="RefSeq" id="WP_108825270.1">
    <property type="nucleotide sequence ID" value="NZ_CP023004.1"/>
</dbReference>
<feature type="domain" description="ThuA-like" evidence="2">
    <location>
        <begin position="56"/>
        <end position="301"/>
    </location>
</feature>
<dbReference type="AlphaFoldDB" id="A0A2U8E3U1"/>
<evidence type="ECO:0000313" key="3">
    <source>
        <dbReference type="EMBL" id="AWI09460.1"/>
    </source>
</evidence>
<feature type="signal peptide" evidence="1">
    <location>
        <begin position="1"/>
        <end position="22"/>
    </location>
</feature>
<evidence type="ECO:0000256" key="1">
    <source>
        <dbReference type="SAM" id="SignalP"/>
    </source>
</evidence>
<reference evidence="3 4" key="1">
    <citation type="journal article" date="2018" name="Syst. Appl. Microbiol.">
        <title>Ereboglobus luteus gen. nov. sp. nov. from cockroach guts, and new insights into the oxygen relationship of the genera Opitutus and Didymococcus (Verrucomicrobia: Opitutaceae).</title>
        <authorList>
            <person name="Tegtmeier D."/>
            <person name="Belitz A."/>
            <person name="Radek R."/>
            <person name="Heimerl T."/>
            <person name="Brune A."/>
        </authorList>
    </citation>
    <scope>NUCLEOTIDE SEQUENCE [LARGE SCALE GENOMIC DNA]</scope>
    <source>
        <strain evidence="3 4">Ho45</strain>
    </source>
</reference>
<dbReference type="KEGG" id="elut:CKA38_09565"/>
<keyword evidence="4" id="KW-1185">Reference proteome</keyword>
<accession>A0A2U8E3U1</accession>
<dbReference type="PANTHER" id="PTHR40469:SF2">
    <property type="entry name" value="GALACTOSE-BINDING DOMAIN-LIKE SUPERFAMILY PROTEIN"/>
    <property type="match status" value="1"/>
</dbReference>
<evidence type="ECO:0000259" key="2">
    <source>
        <dbReference type="Pfam" id="PF06283"/>
    </source>
</evidence>
<dbReference type="InterPro" id="IPR029062">
    <property type="entry name" value="Class_I_gatase-like"/>
</dbReference>
<dbReference type="EMBL" id="CP023004">
    <property type="protein sequence ID" value="AWI09460.1"/>
    <property type="molecule type" value="Genomic_DNA"/>
</dbReference>
<keyword evidence="1" id="KW-0732">Signal</keyword>
<evidence type="ECO:0000313" key="4">
    <source>
        <dbReference type="Proteomes" id="UP000244896"/>
    </source>
</evidence>
<dbReference type="InterPro" id="IPR029010">
    <property type="entry name" value="ThuA-like"/>
</dbReference>
<name>A0A2U8E3U1_9BACT</name>
<dbReference type="SUPFAM" id="SSF52317">
    <property type="entry name" value="Class I glutamine amidotransferase-like"/>
    <property type="match status" value="1"/>
</dbReference>
<sequence length="327" mass="36480">MKRIITLCMVSLVCLAVGRAQWYPFKPDPVITEEQAARLHAVSPASAAVAPMKPRRVLVFSRTCEFRHNQGIATIKHLMRHTGEKTGAWEAVVSDDLANFEPAVLKGFACVVLNNSTGMFFAEPEPELEKMPPEQQARIKERDARLRDNLIDYVEAGGGLVAFHAGADAYHRTGQYYARFIDMIGGNFAGHPWTSNDTTVALVEDRDSPITRGLWPAGEFVMRHETYMFGDAFDRSKLRVLMALDMERSPKRKNARADGDCALVWIKRHGRGRVAYSGFGHNMNIFLIPGVQDLHMRLVQFACGDLAADTAPFAKPPRLAEGSHEKK</sequence>
<dbReference type="OrthoDB" id="9785923at2"/>
<organism evidence="3 4">
    <name type="scientific">Ereboglobus luteus</name>
    <dbReference type="NCBI Taxonomy" id="1796921"/>
    <lineage>
        <taxon>Bacteria</taxon>
        <taxon>Pseudomonadati</taxon>
        <taxon>Verrucomicrobiota</taxon>
        <taxon>Opitutia</taxon>
        <taxon>Opitutales</taxon>
        <taxon>Opitutaceae</taxon>
        <taxon>Ereboglobus</taxon>
    </lineage>
</organism>
<feature type="chain" id="PRO_5016166342" description="ThuA-like domain-containing protein" evidence="1">
    <location>
        <begin position="23"/>
        <end position="327"/>
    </location>
</feature>
<protein>
    <recommendedName>
        <fullName evidence="2">ThuA-like domain-containing protein</fullName>
    </recommendedName>
</protein>
<dbReference type="Pfam" id="PF06283">
    <property type="entry name" value="ThuA"/>
    <property type="match status" value="1"/>
</dbReference>
<proteinExistence type="predicted"/>
<dbReference type="Gene3D" id="3.40.50.880">
    <property type="match status" value="1"/>
</dbReference>
<dbReference type="Proteomes" id="UP000244896">
    <property type="component" value="Chromosome"/>
</dbReference>